<keyword evidence="3" id="KW-1003">Cell membrane</keyword>
<dbReference type="AlphaFoldDB" id="A0A922HPD6"/>
<evidence type="ECO:0000259" key="13">
    <source>
        <dbReference type="PROSITE" id="PS50262"/>
    </source>
</evidence>
<name>A0A922HPD6_DERFA</name>
<evidence type="ECO:0000256" key="11">
    <source>
        <dbReference type="SAM" id="MobiDB-lite"/>
    </source>
</evidence>
<dbReference type="PANTHER" id="PTHR46925:SF2">
    <property type="entry name" value="G-PROTEIN COUPLED RECEPTOR TKR-1-RELATED"/>
    <property type="match status" value="1"/>
</dbReference>
<evidence type="ECO:0000256" key="1">
    <source>
        <dbReference type="ARBA" id="ARBA00004651"/>
    </source>
</evidence>
<feature type="transmembrane region" description="Helical" evidence="12">
    <location>
        <begin position="297"/>
        <end position="318"/>
    </location>
</feature>
<evidence type="ECO:0000256" key="6">
    <source>
        <dbReference type="ARBA" id="ARBA00023040"/>
    </source>
</evidence>
<evidence type="ECO:0000256" key="12">
    <source>
        <dbReference type="SAM" id="Phobius"/>
    </source>
</evidence>
<evidence type="ECO:0000256" key="2">
    <source>
        <dbReference type="ARBA" id="ARBA00010663"/>
    </source>
</evidence>
<evidence type="ECO:0000256" key="5">
    <source>
        <dbReference type="ARBA" id="ARBA00022989"/>
    </source>
</evidence>
<evidence type="ECO:0000256" key="4">
    <source>
        <dbReference type="ARBA" id="ARBA00022692"/>
    </source>
</evidence>
<keyword evidence="9 10" id="KW-0807">Transducer</keyword>
<feature type="region of interest" description="Disordered" evidence="11">
    <location>
        <begin position="35"/>
        <end position="58"/>
    </location>
</feature>
<evidence type="ECO:0000256" key="10">
    <source>
        <dbReference type="RuleBase" id="RU000688"/>
    </source>
</evidence>
<dbReference type="GO" id="GO:0004995">
    <property type="term" value="F:tachykinin receptor activity"/>
    <property type="evidence" value="ECO:0007669"/>
    <property type="project" value="InterPro"/>
</dbReference>
<protein>
    <submittedName>
        <fullName evidence="14">Substance-K receptor, variant 3</fullName>
    </submittedName>
</protein>
<sequence>MSNIHLSNNDNDVDGERSSSFLSTSSLRLFESSATSLDSSPSSSSSSSSMTHIRQPPITESPFLDKLVNGISNYYSDESFESSLGIGDGSNGGSSSSTLFYETSGTDIDMMRSPSSSSSSSSTLFHQTSSSIWPSFTSSIIQATPPSILSSSSSSSLTSSSSDFASPTFFGSSLPSSSSSSSFYSQLNPQQQFINTPSTLSLMMMTNSTMSSIWETITVTNYNKNTLLDMTEETTGNYSLLSDEEQMERNIYIMPLYQQILWSFIFGTMVFVAAGGNIIVIWIVLTNKRMRTVTNYFLVNLSVADIMVSTLNVIFNFIYMLNSNWPFGELFCKVSNFIAILSVAASVFTLMAISIDRYLAIVHPLRPRMSRTATVIIIVIIWIASSFLSLPNIICSKTIVEEFKNGDTRVVCYLEWYDGVSTKSRIEYM</sequence>
<keyword evidence="6 10" id="KW-0297">G-protein coupled receptor</keyword>
<feature type="compositionally biased region" description="Low complexity" evidence="11">
    <location>
        <begin position="35"/>
        <end position="49"/>
    </location>
</feature>
<evidence type="ECO:0000313" key="15">
    <source>
        <dbReference type="Proteomes" id="UP000790347"/>
    </source>
</evidence>
<dbReference type="PROSITE" id="PS50262">
    <property type="entry name" value="G_PROTEIN_RECEP_F1_2"/>
    <property type="match status" value="1"/>
</dbReference>
<dbReference type="GO" id="GO:0005886">
    <property type="term" value="C:plasma membrane"/>
    <property type="evidence" value="ECO:0007669"/>
    <property type="project" value="UniProtKB-SubCell"/>
</dbReference>
<reference evidence="14" key="2">
    <citation type="journal article" date="2022" name="Res Sq">
        <title>Comparative Genomics Reveals Insights into the Divergent Evolution of Astigmatic Mites and Household Pest Adaptations.</title>
        <authorList>
            <person name="Xiong Q."/>
            <person name="Wan A.T.-Y."/>
            <person name="Liu X.-Y."/>
            <person name="Fung C.S.-H."/>
            <person name="Xiao X."/>
            <person name="Malainual N."/>
            <person name="Hou J."/>
            <person name="Wang L."/>
            <person name="Wang M."/>
            <person name="Yang K."/>
            <person name="Cui Y."/>
            <person name="Leung E."/>
            <person name="Nong W."/>
            <person name="Shin S.-K."/>
            <person name="Au S."/>
            <person name="Jeong K.Y."/>
            <person name="Chew F.T."/>
            <person name="Hui J."/>
            <person name="Leung T.F."/>
            <person name="Tungtrongchitr A."/>
            <person name="Zhong N."/>
            <person name="Liu Z."/>
            <person name="Tsui S."/>
        </authorList>
    </citation>
    <scope>NUCLEOTIDE SEQUENCE</scope>
    <source>
        <strain evidence="14">Derf</strain>
        <tissue evidence="14">Whole organism</tissue>
    </source>
</reference>
<evidence type="ECO:0000313" key="14">
    <source>
        <dbReference type="EMBL" id="KAH9501309.1"/>
    </source>
</evidence>
<feature type="domain" description="G-protein coupled receptors family 1 profile" evidence="13">
    <location>
        <begin position="276"/>
        <end position="429"/>
    </location>
</feature>
<dbReference type="PANTHER" id="PTHR46925">
    <property type="entry name" value="G-PROTEIN COUPLED RECEPTOR TKR-1-RELATED"/>
    <property type="match status" value="1"/>
</dbReference>
<organism evidence="14 15">
    <name type="scientific">Dermatophagoides farinae</name>
    <name type="common">American house dust mite</name>
    <dbReference type="NCBI Taxonomy" id="6954"/>
    <lineage>
        <taxon>Eukaryota</taxon>
        <taxon>Metazoa</taxon>
        <taxon>Ecdysozoa</taxon>
        <taxon>Arthropoda</taxon>
        <taxon>Chelicerata</taxon>
        <taxon>Arachnida</taxon>
        <taxon>Acari</taxon>
        <taxon>Acariformes</taxon>
        <taxon>Sarcoptiformes</taxon>
        <taxon>Astigmata</taxon>
        <taxon>Psoroptidia</taxon>
        <taxon>Analgoidea</taxon>
        <taxon>Pyroglyphidae</taxon>
        <taxon>Dermatophagoidinae</taxon>
        <taxon>Dermatophagoides</taxon>
    </lineage>
</organism>
<proteinExistence type="inferred from homology"/>
<evidence type="ECO:0000256" key="7">
    <source>
        <dbReference type="ARBA" id="ARBA00023136"/>
    </source>
</evidence>
<evidence type="ECO:0000256" key="9">
    <source>
        <dbReference type="ARBA" id="ARBA00023224"/>
    </source>
</evidence>
<dbReference type="SUPFAM" id="SSF81321">
    <property type="entry name" value="Family A G protein-coupled receptor-like"/>
    <property type="match status" value="1"/>
</dbReference>
<keyword evidence="15" id="KW-1185">Reference proteome</keyword>
<comment type="subcellular location">
    <subcellularLocation>
        <location evidence="1">Cell membrane</location>
        <topology evidence="1">Multi-pass membrane protein</topology>
    </subcellularLocation>
</comment>
<keyword evidence="8 10" id="KW-0675">Receptor</keyword>
<dbReference type="Proteomes" id="UP000790347">
    <property type="component" value="Unassembled WGS sequence"/>
</dbReference>
<dbReference type="InterPro" id="IPR001681">
    <property type="entry name" value="Neurokn_rcpt"/>
</dbReference>
<feature type="transmembrane region" description="Helical" evidence="12">
    <location>
        <begin position="372"/>
        <end position="394"/>
    </location>
</feature>
<feature type="transmembrane region" description="Helical" evidence="12">
    <location>
        <begin position="338"/>
        <end position="360"/>
    </location>
</feature>
<gene>
    <name evidence="14" type="primary">TACR2_1</name>
    <name evidence="14" type="ORF">DERF_012163</name>
</gene>
<keyword evidence="4 10" id="KW-0812">Transmembrane</keyword>
<accession>A0A922HPD6</accession>
<keyword evidence="7 12" id="KW-0472">Membrane</keyword>
<dbReference type="InterPro" id="IPR017452">
    <property type="entry name" value="GPCR_Rhodpsn_7TM"/>
</dbReference>
<dbReference type="InterPro" id="IPR000276">
    <property type="entry name" value="GPCR_Rhodpsn"/>
</dbReference>
<dbReference type="Gene3D" id="1.20.1070.10">
    <property type="entry name" value="Rhodopsin 7-helix transmembrane proteins"/>
    <property type="match status" value="1"/>
</dbReference>
<keyword evidence="5 12" id="KW-1133">Transmembrane helix</keyword>
<comment type="caution">
    <text evidence="14">The sequence shown here is derived from an EMBL/GenBank/DDBJ whole genome shotgun (WGS) entry which is preliminary data.</text>
</comment>
<evidence type="ECO:0000256" key="8">
    <source>
        <dbReference type="ARBA" id="ARBA00023170"/>
    </source>
</evidence>
<dbReference type="EMBL" id="ASGP02000006">
    <property type="protein sequence ID" value="KAH9501309.1"/>
    <property type="molecule type" value="Genomic_DNA"/>
</dbReference>
<feature type="transmembrane region" description="Helical" evidence="12">
    <location>
        <begin position="260"/>
        <end position="285"/>
    </location>
</feature>
<dbReference type="PROSITE" id="PS00237">
    <property type="entry name" value="G_PROTEIN_RECEP_F1_1"/>
    <property type="match status" value="1"/>
</dbReference>
<dbReference type="Pfam" id="PF00001">
    <property type="entry name" value="7tm_1"/>
    <property type="match status" value="1"/>
</dbReference>
<comment type="similarity">
    <text evidence="2 10">Belongs to the G-protein coupled receptor 1 family.</text>
</comment>
<evidence type="ECO:0000256" key="3">
    <source>
        <dbReference type="ARBA" id="ARBA00022475"/>
    </source>
</evidence>
<dbReference type="PRINTS" id="PR00237">
    <property type="entry name" value="GPCRRHODOPSN"/>
</dbReference>
<reference evidence="14" key="1">
    <citation type="submission" date="2013-05" db="EMBL/GenBank/DDBJ databases">
        <authorList>
            <person name="Yim A.K.Y."/>
            <person name="Chan T.F."/>
            <person name="Ji K.M."/>
            <person name="Liu X.Y."/>
            <person name="Zhou J.W."/>
            <person name="Li R.Q."/>
            <person name="Yang K.Y."/>
            <person name="Li J."/>
            <person name="Li M."/>
            <person name="Law P.T.W."/>
            <person name="Wu Y.L."/>
            <person name="Cai Z.L."/>
            <person name="Qin H."/>
            <person name="Bao Y."/>
            <person name="Leung R.K.K."/>
            <person name="Ng P.K.S."/>
            <person name="Zou J."/>
            <person name="Zhong X.J."/>
            <person name="Ran P.X."/>
            <person name="Zhong N.S."/>
            <person name="Liu Z.G."/>
            <person name="Tsui S.K.W."/>
        </authorList>
    </citation>
    <scope>NUCLEOTIDE SEQUENCE</scope>
    <source>
        <strain evidence="14">Derf</strain>
        <tissue evidence="14">Whole organism</tissue>
    </source>
</reference>